<name>A0A6B8KGU7_9HYPH</name>
<reference evidence="2 3" key="1">
    <citation type="submission" date="2019-11" db="EMBL/GenBank/DDBJ databases">
        <title>The genome sequence of Methylocystis heyeri.</title>
        <authorList>
            <person name="Oshkin I.Y."/>
            <person name="Miroshnikov K."/>
            <person name="Dedysh S.N."/>
        </authorList>
    </citation>
    <scope>NUCLEOTIDE SEQUENCE [LARGE SCALE GENOMIC DNA]</scope>
    <source>
        <strain evidence="2 3">H2</strain>
    </source>
</reference>
<accession>A0A6B8KGU7</accession>
<evidence type="ECO:0000256" key="1">
    <source>
        <dbReference type="SAM" id="SignalP"/>
    </source>
</evidence>
<dbReference type="RefSeq" id="WP_136497742.1">
    <property type="nucleotide sequence ID" value="NZ_CP046052.1"/>
</dbReference>
<dbReference type="Gene3D" id="2.40.160.20">
    <property type="match status" value="1"/>
</dbReference>
<feature type="signal peptide" evidence="1">
    <location>
        <begin position="1"/>
        <end position="27"/>
    </location>
</feature>
<dbReference type="OrthoDB" id="5643626at2"/>
<organism evidence="2 3">
    <name type="scientific">Methylocystis heyeri</name>
    <dbReference type="NCBI Taxonomy" id="391905"/>
    <lineage>
        <taxon>Bacteria</taxon>
        <taxon>Pseudomonadati</taxon>
        <taxon>Pseudomonadota</taxon>
        <taxon>Alphaproteobacteria</taxon>
        <taxon>Hyphomicrobiales</taxon>
        <taxon>Methylocystaceae</taxon>
        <taxon>Methylocystis</taxon>
    </lineage>
</organism>
<dbReference type="SUPFAM" id="SSF56925">
    <property type="entry name" value="OMPA-like"/>
    <property type="match status" value="1"/>
</dbReference>
<dbReference type="KEGG" id="mhey:H2LOC_014755"/>
<proteinExistence type="predicted"/>
<keyword evidence="1" id="KW-0732">Signal</keyword>
<dbReference type="EMBL" id="CP046052">
    <property type="protein sequence ID" value="QGM46852.1"/>
    <property type="molecule type" value="Genomic_DNA"/>
</dbReference>
<protein>
    <submittedName>
        <fullName evidence="2">Outer membrane beta-barrel protein</fullName>
    </submittedName>
</protein>
<evidence type="ECO:0000313" key="2">
    <source>
        <dbReference type="EMBL" id="QGM46852.1"/>
    </source>
</evidence>
<dbReference type="AlphaFoldDB" id="A0A6B8KGU7"/>
<dbReference type="Proteomes" id="UP000309061">
    <property type="component" value="Chromosome"/>
</dbReference>
<dbReference type="InterPro" id="IPR011250">
    <property type="entry name" value="OMP/PagP_B-barrel"/>
</dbReference>
<gene>
    <name evidence="2" type="ORF">H2LOC_014755</name>
</gene>
<keyword evidence="3" id="KW-1185">Reference proteome</keyword>
<evidence type="ECO:0000313" key="3">
    <source>
        <dbReference type="Proteomes" id="UP000309061"/>
    </source>
</evidence>
<feature type="chain" id="PRO_5025412310" evidence="1">
    <location>
        <begin position="28"/>
        <end position="302"/>
    </location>
</feature>
<sequence>MALKILRARMTALAALLGAFVAPAAMAADMPFLSEPAPEPVNQQPLEFGSGWYLRGDVGYSNMALPAVFADFANSIGRTGAVTGGVGAGYQYNNWLRTDFTIDRGVFQPQRTGAQTWCPYGNVVVDQTTSLPLGYAYSPSQTCTPLLKADLNRTSFLANAYVDLGNWWGLTPYIGAGLGLSYLQMSGSDVWYNSATGAVWSADLGQNGVPWIWKGGIPPYGFAWGTTNSHANYLQKKSWKFAWNVMAGVSYDISQNLKIDVHYRLLDAGSYTSFPNSITGAGGGTKDLISQEVRLGFRLVAD</sequence>